<evidence type="ECO:0000256" key="9">
    <source>
        <dbReference type="SAM" id="Coils"/>
    </source>
</evidence>
<sequence length="2820" mass="325355">MPPLDWDKVMAANIKALPEDFDAADNMYELLKKGSVSPDSKEAVDANMMIKLFEVTKAVMELKSAQAEAAEEEIQQGGGGEKEQELMDEIAHLEGELQRYQALERELNEKEEAFFQEKNKNDQLANQLDAAERENKSLKRDRESMVIRRGGDSEFKDKLSKKNKELSEYLDEIRVLQEANDELEERIKDVQKELEESTEEMNKMTEEYTKLKTILQQSDLIIDDMRKERDALRAQVQDLRMQFANKTDTDDDIMVAVNAKVEEWKEVKEKDEKIEMLQKELEKGEYGLSEAVQEIKDCKAQIRIRDQNIEDLTSQINNLEIEVNDAEMENEELRERLGMDPKEKLDIEDVRHKKKVERLEEERLQLKRQLRKQALHRGARAVELGITAEDLIMAEEENVVSAPRRLPHAADSDSEVTKAVNKRLEEEVEKSEQQIEKFKTNMKKIESENKELKNENKQLEVGMREILAQLREQSQAGMIESRNAIGQYDTTLQLKAQIEQLSGRNEELRHELHNAREETSKAVMQVERKNTKIEDLEKEVQVLKEIGEGVVKLQPMSLPQGMTPSSTEIIASLNEHLIHVLQELSLKEELLAKMEKDLELFKRKFSVILHQKGLLYADYLREKEKWDEERRASDEEKASMELSREHDKIRLLEFERLLDTLDKDEDKQKKRLSEMARKVTVLRVNEKSLSRRYTAMQEEMSTYKISVLQQALDESVQASELEAANKQYNELTAKYRDIIQRENSLVARSAIVDSLEADKKLLEETEVELKKEMAALKERNHSLEQMLNDLLSKDGGQGGADTSSVRQEEIDRISRKLATLEMKELNERERADHATRKYDQLQSLVQQLEERNSELEHKFAEISNLNLESQRIERELREELSNSVTQKTHLSVTRRVQSLEESESKLKVEVSRLKEVAEVASHQTEAIKAQQESQDKELTSLRKQLYDMQMENDDKTIIGKLHHHIVALQVSEGTAVRKLEAATQKLSRQEALVLRLEQKIDEKDQALYHAKMEARNKAKFLKKTIQDLRRQYSGALPLMKQEKFAETMRSLHDDKRTLERELKKAKNDREAAEDRLAELKLQHDGLQELMATLKDGKGAAKVTEWHAKMGELRLQDLKLNRAVTRLQEELKYLENVVKVHERSISDLEDENVQMAKEHEDRQLIWEQREVELERMIDKLEKQQRELAEAATKFEEATGSIPDPNLPVANQLEMAISKIKEHIRTIIGTREENKQLKKKHNELDLAFKQSEERLTQKDKLINELRLRLPLSERDEITSEAKKAAGLTEENYETKRALKVAQATVSSLQQMLAHKEESLNKYQAMLKEAREDSVSADDSQVPTHKQVCFPKVRKKGPKSYIARLESLELSVLPSDLFQLSRLSELEEMVAEQDNALAVAAEKYKKSRNEVMETKKEHEEDVENFKQQMTRKDEEHSNELKKITSEKMERDERIMEQSKMIEVLKDELETAKEAAERAPSKTLKHLVERLRNQLALKEKQQKSLSQALLQLRADMAHARRAEEQANVQHVVDKETTGLQSRIEELQERMEKFKKQLRKQRDKETALLGEKDKLKQDLSKKDAALLKFGRELKELETVQEQLEKKDQELRIERNKHAQERSEIENLREKVKSLQEKLKQERKKSADLDGPGTEKPVVEEVIREDRAAVVNEGVARWEDNKKWQQKVETLKGKLAEKTRELEKAQKTNAMLREALNRAEKDKAGLHSRLKSPVKAGVVEPSVATSEVVQDLKHSVFKLEEENQELRREKVLGHDKQMEALELRNRQQMEYIGGLERELAERAAEERSFDRADADMYRELHQRNQYLQKQLLEVKEENMELRFEYEQARKENPRLKQMQTQMAKTNERISTMESRFERHSRPFAPSQAPPDDQISVLAYSDGELLDYTEDEASLVNEPDQAIKPNHKAIKPSHTATRPSHETNLSQTPEEILPHGLTNNDSASTSSLYDPDSTKSSWEPQKELSTFLEKQFRRKLSYDQVCEILDIYSIPSVDCLFTPTLDPSVVNQINLIQTKKYVQDRDKEMAVVQRALLNTAGPLCSLHDALSSGTQVPAEEIKCIVEQTLCLLGSANHQLSVLRRKKVLANINKEKINLADQPLPNAKRFLFGEDFPSIASKQAELSPLTRQTQQCGRQRVKRVLRLQRMANRPTSDPALSKKVQCRSLCVTPNDSALNLRQLETRPRGYLHRCNDPRLVPSQRLRLSTIQSDRTSTEKSVTGQSRFGPSGPSMAGTTLVASPPEPVNQESCHDPKLQTPAEGPCVPSENPSNVPQASFSRLSVIREQHQTEGFSEDITRILQSATRASTHKTYQSAWGVWHSWCAKRQVNSISATLNDVLLFLTDRFNNGAAYRSVNVARSAISSCHAKIDGYPVGQHPLVIQLLKGMLNMRPPKPRYTHTWDVHLARVEDLQEYVEILKAELEASKKREKARKKNLGTGMGGQSVEDMERVIAAMRRVVERLQGENDQLKKSVGAGGPQYGEVIKENKRLKQELDKAKGASVKTGGQSSRGVNASANTTKLMAENEKLLKNLKKEMEEVEKLKAANANLEQRKEDLVREMEQLQQKLTNSNMGTLDSKEWKSVVLPKIYEEKMRKLEAELEKKTNLLKDIKTYLKAAANRESELTNKQHELEEKVAILERFPTNIKSGSDLVKEFQQTSVCNSYLLLLVSTSPMMYLLLRRLRVATLESEKEEILHEVRQLRKMGQAGDLPRDLENDEVLEKLIKYDKMMADDVELRTRLKTVELERDRLSHEITKLRKELEAFDPAFFEEIEDLKYNYQKAVETNVLYEKQLRQLSRQFGVNVNIPTED</sequence>
<feature type="coiled-coil region" evidence="9">
    <location>
        <begin position="1675"/>
        <end position="1763"/>
    </location>
</feature>
<feature type="coiled-coil region" evidence="9">
    <location>
        <begin position="1303"/>
        <end position="1330"/>
    </location>
</feature>
<feature type="compositionally biased region" description="Polar residues" evidence="10">
    <location>
        <begin position="2514"/>
        <end position="2527"/>
    </location>
</feature>
<feature type="coiled-coil region" evidence="9">
    <location>
        <begin position="414"/>
        <end position="546"/>
    </location>
</feature>
<dbReference type="GO" id="GO:0034451">
    <property type="term" value="C:centriolar satellite"/>
    <property type="evidence" value="ECO:0007669"/>
    <property type="project" value="TreeGrafter"/>
</dbReference>
<comment type="caution">
    <text evidence="12">The sequence shown here is derived from an EMBL/GenBank/DDBJ whole genome shotgun (WGS) entry which is preliminary data.</text>
</comment>
<feature type="coiled-coil region" evidence="9">
    <location>
        <begin position="1532"/>
        <end position="1639"/>
    </location>
</feature>
<feature type="coiled-coil region" evidence="9">
    <location>
        <begin position="584"/>
        <end position="636"/>
    </location>
</feature>
<feature type="coiled-coil region" evidence="9">
    <location>
        <begin position="1123"/>
        <end position="1266"/>
    </location>
</feature>
<evidence type="ECO:0000256" key="3">
    <source>
        <dbReference type="ARBA" id="ARBA00022490"/>
    </source>
</evidence>
<evidence type="ECO:0000256" key="2">
    <source>
        <dbReference type="ARBA" id="ARBA00004300"/>
    </source>
</evidence>
<dbReference type="Pfam" id="PF16574">
    <property type="entry name" value="CEP209_CC5"/>
    <property type="match status" value="1"/>
</dbReference>
<gene>
    <name evidence="12" type="ORF">P5673_001756</name>
</gene>
<keyword evidence="3" id="KW-0963">Cytoplasm</keyword>
<feature type="coiled-coil region" evidence="9">
    <location>
        <begin position="979"/>
        <end position="1096"/>
    </location>
</feature>
<evidence type="ECO:0000256" key="8">
    <source>
        <dbReference type="ARBA" id="ARBA00023273"/>
    </source>
</evidence>
<keyword evidence="7" id="KW-0206">Cytoskeleton</keyword>
<feature type="region of interest" description="Disordered" evidence="10">
    <location>
        <begin position="2504"/>
        <end position="2527"/>
    </location>
</feature>
<dbReference type="EMBL" id="JARQWQ010000003">
    <property type="protein sequence ID" value="KAK2572772.1"/>
    <property type="molecule type" value="Genomic_DNA"/>
</dbReference>
<dbReference type="PANTHER" id="PTHR18879">
    <property type="entry name" value="CENTROSOMAL PROTEIN OF 290 KDA"/>
    <property type="match status" value="1"/>
</dbReference>
<feature type="domain" description="Centrosomal protein of 290kDa coiled-coil region" evidence="11">
    <location>
        <begin position="1047"/>
        <end position="1174"/>
    </location>
</feature>
<evidence type="ECO:0000259" key="11">
    <source>
        <dbReference type="Pfam" id="PF16574"/>
    </source>
</evidence>
<comment type="subcellular location">
    <subcellularLocation>
        <location evidence="1">Cytoplasm</location>
        <location evidence="1">Cytoskeleton</location>
        <location evidence="1">Cilium basal body</location>
    </subcellularLocation>
    <subcellularLocation>
        <location evidence="2">Cytoplasm</location>
        <location evidence="2">Cytoskeleton</location>
        <location evidence="2">Microtubule organizing center</location>
        <location evidence="2">Centrosome</location>
    </subcellularLocation>
</comment>
<feature type="region of interest" description="Disordered" evidence="10">
    <location>
        <begin position="2217"/>
        <end position="2281"/>
    </location>
</feature>
<feature type="coiled-coil region" evidence="9">
    <location>
        <begin position="831"/>
        <end position="916"/>
    </location>
</feature>
<feature type="compositionally biased region" description="Polar residues" evidence="10">
    <location>
        <begin position="1927"/>
        <end position="1942"/>
    </location>
</feature>
<evidence type="ECO:0000256" key="5">
    <source>
        <dbReference type="ARBA" id="ARBA00023054"/>
    </source>
</evidence>
<dbReference type="InterPro" id="IPR026201">
    <property type="entry name" value="Cep290"/>
</dbReference>
<reference evidence="12" key="2">
    <citation type="journal article" date="2023" name="Science">
        <title>Genomic signatures of disease resistance in endangered staghorn corals.</title>
        <authorList>
            <person name="Vollmer S.V."/>
            <person name="Selwyn J.D."/>
            <person name="Despard B.A."/>
            <person name="Roesel C.L."/>
        </authorList>
    </citation>
    <scope>NUCLEOTIDE SEQUENCE</scope>
    <source>
        <strain evidence="12">K2</strain>
    </source>
</reference>
<dbReference type="InterPro" id="IPR032321">
    <property type="entry name" value="Cep209_CC5"/>
</dbReference>
<keyword evidence="13" id="KW-1185">Reference proteome</keyword>
<dbReference type="SUPFAM" id="SSF47823">
    <property type="entry name" value="lambda integrase-like, N-terminal domain"/>
    <property type="match status" value="1"/>
</dbReference>
<dbReference type="GO" id="GO:0097711">
    <property type="term" value="P:ciliary basal body-plasma membrane docking"/>
    <property type="evidence" value="ECO:0007669"/>
    <property type="project" value="TreeGrafter"/>
</dbReference>
<evidence type="ECO:0000256" key="10">
    <source>
        <dbReference type="SAM" id="MobiDB-lite"/>
    </source>
</evidence>
<keyword evidence="6" id="KW-0238">DNA-binding</keyword>
<dbReference type="PANTHER" id="PTHR18879:SF20">
    <property type="entry name" value="CENTROSOMAL PROTEIN OF 290 KDA"/>
    <property type="match status" value="1"/>
</dbReference>
<dbReference type="InterPro" id="IPR010998">
    <property type="entry name" value="Integrase_recombinase_N"/>
</dbReference>
<evidence type="ECO:0000313" key="13">
    <source>
        <dbReference type="Proteomes" id="UP001249851"/>
    </source>
</evidence>
<keyword evidence="5 9" id="KW-0175">Coiled coil</keyword>
<feature type="coiled-coil region" evidence="9">
    <location>
        <begin position="55"/>
        <end position="242"/>
    </location>
</feature>
<evidence type="ECO:0000256" key="1">
    <source>
        <dbReference type="ARBA" id="ARBA00004120"/>
    </source>
</evidence>
<evidence type="ECO:0000256" key="6">
    <source>
        <dbReference type="ARBA" id="ARBA00023125"/>
    </source>
</evidence>
<protein>
    <submittedName>
        <fullName evidence="12">Centrosomal protein of 290 kDa</fullName>
    </submittedName>
</protein>
<dbReference type="GO" id="GO:1905349">
    <property type="term" value="P:ciliary transition zone assembly"/>
    <property type="evidence" value="ECO:0007669"/>
    <property type="project" value="TreeGrafter"/>
</dbReference>
<proteinExistence type="predicted"/>
<feature type="region of interest" description="Disordered" evidence="10">
    <location>
        <begin position="1866"/>
        <end position="1887"/>
    </location>
</feature>
<keyword evidence="8" id="KW-0966">Cell projection</keyword>
<feature type="coiled-coil region" evidence="9">
    <location>
        <begin position="721"/>
        <end position="793"/>
    </location>
</feature>
<feature type="coiled-coil region" evidence="9">
    <location>
        <begin position="2750"/>
        <end position="2809"/>
    </location>
</feature>
<organism evidence="12 13">
    <name type="scientific">Acropora cervicornis</name>
    <name type="common">Staghorn coral</name>
    <dbReference type="NCBI Taxonomy" id="6130"/>
    <lineage>
        <taxon>Eukaryota</taxon>
        <taxon>Metazoa</taxon>
        <taxon>Cnidaria</taxon>
        <taxon>Anthozoa</taxon>
        <taxon>Hexacorallia</taxon>
        <taxon>Scleractinia</taxon>
        <taxon>Astrocoeniina</taxon>
        <taxon>Acroporidae</taxon>
        <taxon>Acropora</taxon>
    </lineage>
</organism>
<reference evidence="12" key="1">
    <citation type="journal article" date="2023" name="G3 (Bethesda)">
        <title>Whole genome assembly and annotation of the endangered Caribbean coral Acropora cervicornis.</title>
        <authorList>
            <person name="Selwyn J.D."/>
            <person name="Vollmer S.V."/>
        </authorList>
    </citation>
    <scope>NUCLEOTIDE SEQUENCE</scope>
    <source>
        <strain evidence="12">K2</strain>
    </source>
</reference>
<feature type="coiled-coil region" evidence="9">
    <location>
        <begin position="302"/>
        <end position="376"/>
    </location>
</feature>
<name>A0AAD9R486_ACRCE</name>
<dbReference type="GO" id="GO:1905515">
    <property type="term" value="P:non-motile cilium assembly"/>
    <property type="evidence" value="ECO:0007669"/>
    <property type="project" value="TreeGrafter"/>
</dbReference>
<dbReference type="GO" id="GO:0003677">
    <property type="term" value="F:DNA binding"/>
    <property type="evidence" value="ECO:0007669"/>
    <property type="project" value="UniProtKB-KW"/>
</dbReference>
<feature type="compositionally biased region" description="Basic and acidic residues" evidence="10">
    <location>
        <begin position="1427"/>
        <end position="1436"/>
    </location>
</feature>
<dbReference type="GO" id="GO:0035869">
    <property type="term" value="C:ciliary transition zone"/>
    <property type="evidence" value="ECO:0007669"/>
    <property type="project" value="TreeGrafter"/>
</dbReference>
<evidence type="ECO:0000313" key="12">
    <source>
        <dbReference type="EMBL" id="KAK2572772.1"/>
    </source>
</evidence>
<evidence type="ECO:0000256" key="7">
    <source>
        <dbReference type="ARBA" id="ARBA00023212"/>
    </source>
</evidence>
<feature type="compositionally biased region" description="Polar residues" evidence="10">
    <location>
        <begin position="1950"/>
        <end position="1972"/>
    </location>
</feature>
<feature type="region of interest" description="Disordered" evidence="10">
    <location>
        <begin position="1409"/>
        <end position="1436"/>
    </location>
</feature>
<keyword evidence="4" id="KW-0970">Cilium biogenesis/degradation</keyword>
<evidence type="ECO:0000256" key="4">
    <source>
        <dbReference type="ARBA" id="ARBA00022794"/>
    </source>
</evidence>
<dbReference type="Proteomes" id="UP001249851">
    <property type="component" value="Unassembled WGS sequence"/>
</dbReference>
<feature type="compositionally biased region" description="Polar residues" evidence="10">
    <location>
        <begin position="2217"/>
        <end position="2235"/>
    </location>
</feature>
<dbReference type="Gene3D" id="1.10.150.130">
    <property type="match status" value="1"/>
</dbReference>
<accession>A0AAD9R486</accession>
<feature type="region of interest" description="Disordered" evidence="10">
    <location>
        <begin position="1911"/>
        <end position="1973"/>
    </location>
</feature>